<evidence type="ECO:0000256" key="5">
    <source>
        <dbReference type="ARBA" id="ARBA00023022"/>
    </source>
</evidence>
<evidence type="ECO:0000259" key="7">
    <source>
        <dbReference type="PROSITE" id="PS51019"/>
    </source>
</evidence>
<keyword evidence="5" id="KW-0044">Antibiotic</keyword>
<dbReference type="GO" id="GO:0045087">
    <property type="term" value="P:innate immune response"/>
    <property type="evidence" value="ECO:0007669"/>
    <property type="project" value="UniProtKB-KW"/>
</dbReference>
<keyword evidence="3" id="KW-0399">Innate immunity</keyword>
<dbReference type="OrthoDB" id="2419613at2759"/>
<reference evidence="8" key="1">
    <citation type="submission" date="2021-12" db="EMBL/GenBank/DDBJ databases">
        <authorList>
            <person name="King R."/>
        </authorList>
    </citation>
    <scope>NUCLEOTIDE SEQUENCE</scope>
</reference>
<dbReference type="InterPro" id="IPR002861">
    <property type="entry name" value="Reeler_dom"/>
</dbReference>
<feature type="domain" description="Reelin" evidence="7">
    <location>
        <begin position="94"/>
        <end position="248"/>
    </location>
</feature>
<dbReference type="PANTHER" id="PTHR45828">
    <property type="entry name" value="CYTOCHROME B561/FERRIC REDUCTASE TRANSMEMBRANE"/>
    <property type="match status" value="1"/>
</dbReference>
<reference evidence="8" key="2">
    <citation type="submission" date="2022-10" db="EMBL/GenBank/DDBJ databases">
        <authorList>
            <consortium name="ENA_rothamsted_submissions"/>
            <consortium name="culmorum"/>
            <person name="King R."/>
        </authorList>
    </citation>
    <scope>NUCLEOTIDE SEQUENCE</scope>
</reference>
<comment type="similarity">
    <text evidence="1">Belongs to the insect defense protein family.</text>
</comment>
<keyword evidence="6" id="KW-1015">Disulfide bond</keyword>
<organism evidence="8 9">
    <name type="scientific">Diatraea saccharalis</name>
    <name type="common">sugarcane borer</name>
    <dbReference type="NCBI Taxonomy" id="40085"/>
    <lineage>
        <taxon>Eukaryota</taxon>
        <taxon>Metazoa</taxon>
        <taxon>Ecdysozoa</taxon>
        <taxon>Arthropoda</taxon>
        <taxon>Hexapoda</taxon>
        <taxon>Insecta</taxon>
        <taxon>Pterygota</taxon>
        <taxon>Neoptera</taxon>
        <taxon>Endopterygota</taxon>
        <taxon>Lepidoptera</taxon>
        <taxon>Glossata</taxon>
        <taxon>Ditrysia</taxon>
        <taxon>Pyraloidea</taxon>
        <taxon>Crambidae</taxon>
        <taxon>Crambinae</taxon>
        <taxon>Diatraea</taxon>
    </lineage>
</organism>
<protein>
    <recommendedName>
        <fullName evidence="7">Reelin domain-containing protein</fullName>
    </recommendedName>
</protein>
<dbReference type="PROSITE" id="PS51019">
    <property type="entry name" value="REELIN"/>
    <property type="match status" value="1"/>
</dbReference>
<proteinExistence type="inferred from homology"/>
<dbReference type="InterPro" id="IPR051237">
    <property type="entry name" value="Ferric-chelate_Red/DefProt"/>
</dbReference>
<dbReference type="GO" id="GO:0016020">
    <property type="term" value="C:membrane"/>
    <property type="evidence" value="ECO:0007669"/>
    <property type="project" value="TreeGrafter"/>
</dbReference>
<dbReference type="EMBL" id="OU893338">
    <property type="protein sequence ID" value="CAG9795265.1"/>
    <property type="molecule type" value="Genomic_DNA"/>
</dbReference>
<keyword evidence="2" id="KW-0929">Antimicrobial</keyword>
<keyword evidence="4" id="KW-0391">Immunity</keyword>
<evidence type="ECO:0000313" key="9">
    <source>
        <dbReference type="Proteomes" id="UP001153714"/>
    </source>
</evidence>
<evidence type="ECO:0000256" key="2">
    <source>
        <dbReference type="ARBA" id="ARBA00022529"/>
    </source>
</evidence>
<name>A0A9N9WJ75_9NEOP</name>
<evidence type="ECO:0000256" key="6">
    <source>
        <dbReference type="ARBA" id="ARBA00023157"/>
    </source>
</evidence>
<dbReference type="InterPro" id="IPR042307">
    <property type="entry name" value="Reeler_sf"/>
</dbReference>
<keyword evidence="9" id="KW-1185">Reference proteome</keyword>
<evidence type="ECO:0000256" key="4">
    <source>
        <dbReference type="ARBA" id="ARBA00022859"/>
    </source>
</evidence>
<dbReference type="CDD" id="cd08544">
    <property type="entry name" value="Reeler"/>
    <property type="match status" value="1"/>
</dbReference>
<evidence type="ECO:0000256" key="3">
    <source>
        <dbReference type="ARBA" id="ARBA00022588"/>
    </source>
</evidence>
<gene>
    <name evidence="8" type="ORF">DIATSA_LOCUS12552</name>
</gene>
<dbReference type="GO" id="GO:0042742">
    <property type="term" value="P:defense response to bacterium"/>
    <property type="evidence" value="ECO:0007669"/>
    <property type="project" value="UniProtKB-KW"/>
</dbReference>
<dbReference type="PANTHER" id="PTHR45828:SF40">
    <property type="entry name" value="REELIN DOMAIN-CONTAINING PROTEIN"/>
    <property type="match status" value="1"/>
</dbReference>
<dbReference type="Gene3D" id="2.60.40.4060">
    <property type="entry name" value="Reeler domain"/>
    <property type="match status" value="1"/>
</dbReference>
<dbReference type="Pfam" id="PF02014">
    <property type="entry name" value="Reeler"/>
    <property type="match status" value="1"/>
</dbReference>
<dbReference type="AlphaFoldDB" id="A0A9N9WJ75"/>
<sequence length="248" mass="27940">MRLRNHPPELFRHAFNAKQTLIDLSTRFKCRSFPSALTKAKGPYVLAQSTFGSFKKHTKRNIRFFVERITDSLRNKPFYNRTMISKLLVVLVLCWGVESFPDGAPVDACVKNRPNQPNHGQHRTQPLSTLPYRVQASSATYGPNSAITVTIEGAEPFKGFFIQARSVDTDEWLGSWEEAPNTTIHPECSSVTHADPRDKSRATFVWRAPANSQGRVYFTGTVLKNYGTFWANIIAEAPQDPAQLQLLG</sequence>
<evidence type="ECO:0000313" key="8">
    <source>
        <dbReference type="EMBL" id="CAG9795265.1"/>
    </source>
</evidence>
<dbReference type="Proteomes" id="UP001153714">
    <property type="component" value="Chromosome 7"/>
</dbReference>
<accession>A0A9N9WJ75</accession>
<evidence type="ECO:0000256" key="1">
    <source>
        <dbReference type="ARBA" id="ARBA00008501"/>
    </source>
</evidence>